<feature type="compositionally biased region" description="Basic residues" evidence="1">
    <location>
        <begin position="921"/>
        <end position="942"/>
    </location>
</feature>
<feature type="compositionally biased region" description="Low complexity" evidence="1">
    <location>
        <begin position="777"/>
        <end position="786"/>
    </location>
</feature>
<dbReference type="RefSeq" id="WP_279927614.1">
    <property type="nucleotide sequence ID" value="NZ_JARWBG010000009.1"/>
</dbReference>
<dbReference type="Proteomes" id="UP001223144">
    <property type="component" value="Unassembled WGS sequence"/>
</dbReference>
<protein>
    <submittedName>
        <fullName evidence="2">Uncharacterized protein</fullName>
    </submittedName>
</protein>
<accession>A0ABT6HKL7</accession>
<proteinExistence type="predicted"/>
<reference evidence="2 3" key="1">
    <citation type="submission" date="2023-04" db="EMBL/GenBank/DDBJ databases">
        <title>Streptomyces chengmaiensis sp. nov. isolated from the stem of mangrove plant in Hainan.</title>
        <authorList>
            <person name="Huang X."/>
            <person name="Zhou S."/>
            <person name="Chu X."/>
            <person name="Xie Y."/>
            <person name="Lin Y."/>
        </authorList>
    </citation>
    <scope>NUCLEOTIDE SEQUENCE [LARGE SCALE GENOMIC DNA]</scope>
    <source>
        <strain evidence="2 3">HNM0663</strain>
    </source>
</reference>
<feature type="compositionally biased region" description="Pro residues" evidence="1">
    <location>
        <begin position="766"/>
        <end position="776"/>
    </location>
</feature>
<feature type="region of interest" description="Disordered" evidence="1">
    <location>
        <begin position="919"/>
        <end position="948"/>
    </location>
</feature>
<gene>
    <name evidence="2" type="ORF">QCN29_10850</name>
</gene>
<feature type="region of interest" description="Disordered" evidence="1">
    <location>
        <begin position="759"/>
        <end position="786"/>
    </location>
</feature>
<evidence type="ECO:0000313" key="2">
    <source>
        <dbReference type="EMBL" id="MDH2389280.1"/>
    </source>
</evidence>
<evidence type="ECO:0000256" key="1">
    <source>
        <dbReference type="SAM" id="MobiDB-lite"/>
    </source>
</evidence>
<dbReference type="EMBL" id="JARWBG010000009">
    <property type="protein sequence ID" value="MDH2389280.1"/>
    <property type="molecule type" value="Genomic_DNA"/>
</dbReference>
<sequence>MDGMREVEALWAWFGKEPGSRREYSVLHCSGGPDKARVFEGYIRSSAPGNPPTGVHAGGDRLPWITVNGRTGQGERWIGVSCMENSKSIDGGGRAIVPTRYFMMQYDDTVPCGATYLTLWDAVETLPLPPEGSPAHVPVRLAADRHASALIGLARIADALDSPAAAAEAGRRQTAAAHWAAAAAACVLAGDRVVITGAAGLGLRERLSVLDAVVGFLPYGLRSDLAVGSCVEGMRPPRTDLTFGPEHTPGARRISLGRLPADPAAGGEFRERLRRLIDGSGYQDVLGALAEMHEPLRLTDRSQILHGLAPLDPLRRAVWAVAVSPGQSALDDPDELATTTRETLRVQWKDPRTSQDVTAHVVEKLLAPGVDSAAHGEPGAAGSRRQLLWQFAVQCKKDDEVLRALFAHSTREPALEHTAQVVECLRLLGPEPLHHSGHTAAALRDAPWITLALLYAEAADAQRLRSWLTLARPWDPVAEPWLRAWQPLIVPEAEIAGLGVLSDVPATADAVLVLAAAARAGAGTPLRAVVRFLWKALLRAAREDSGPGGGPAAQEQRGRRRALLGLGAAQPKDAFPGAVSVGVGAPTLRELLEQPHLWAECQARADALRCLAGGQPVGPGDGPLEVPRYGQDVEKLFYDEYLRPDLRGFVTALTSLAMRGKPGDPVSGMLMDVLQRVPLGHGRDDVAGRINEWLAAHMHAPAHPGFDDDLAVDGVDPVDPWSLDHSYAEQEAAAREKTVPQAGALPAAAPDIAALQLPVRPASPGVSPPAQSPPQGPQQTGEQTEASAQWNLLCHAVSTAGSPQEVARAWAPVAVGPSGEKSLVLVGNWWGRTTASGRRHTLLDHLLRELVEQQLLDAHEAHELVDCFVMLIVSERASGQLGSGWHGRTHLKWEKHRLKWLRRRYRRLRRARLRSYLPLPTRRRSKHSKHSKHSKPGKPSKQRKNDDD</sequence>
<evidence type="ECO:0000313" key="3">
    <source>
        <dbReference type="Proteomes" id="UP001223144"/>
    </source>
</evidence>
<keyword evidence="3" id="KW-1185">Reference proteome</keyword>
<organism evidence="2 3">
    <name type="scientific">Streptomyces chengmaiensis</name>
    <dbReference type="NCBI Taxonomy" id="3040919"/>
    <lineage>
        <taxon>Bacteria</taxon>
        <taxon>Bacillati</taxon>
        <taxon>Actinomycetota</taxon>
        <taxon>Actinomycetes</taxon>
        <taxon>Kitasatosporales</taxon>
        <taxon>Streptomycetaceae</taxon>
        <taxon>Streptomyces</taxon>
    </lineage>
</organism>
<comment type="caution">
    <text evidence="2">The sequence shown here is derived from an EMBL/GenBank/DDBJ whole genome shotgun (WGS) entry which is preliminary data.</text>
</comment>
<name>A0ABT6HKL7_9ACTN</name>